<protein>
    <submittedName>
        <fullName evidence="1">Uncharacterized protein</fullName>
    </submittedName>
</protein>
<dbReference type="AlphaFoldDB" id="A0A3S0P7N1"/>
<evidence type="ECO:0000313" key="1">
    <source>
        <dbReference type="EMBL" id="RUL55610.1"/>
    </source>
</evidence>
<dbReference type="RefSeq" id="WP_126657850.1">
    <property type="nucleotide sequence ID" value="NZ_RYYR01000004.1"/>
</dbReference>
<dbReference type="EMBL" id="RYYR01000004">
    <property type="protein sequence ID" value="RUL55610.1"/>
    <property type="molecule type" value="Genomic_DNA"/>
</dbReference>
<sequence>MGYGLWNVRSVFTVVEYRRPCECGNGNVLLKVDVDVEATEEHPLGRILGRYVEKNCPNKCE</sequence>
<name>A0A3S0P7N1_9BACI</name>
<reference evidence="1 2" key="1">
    <citation type="submission" date="2018-12" db="EMBL/GenBank/DDBJ databases">
        <title>Lysinibacillus antri sp. nov., isolated from a cave soil.</title>
        <authorList>
            <person name="Narsing Rao M.P."/>
            <person name="Zhang H."/>
            <person name="Dong Z.-Y."/>
            <person name="Niu X.-K."/>
            <person name="Zhang K."/>
            <person name="Fang B.-Z."/>
            <person name="Kang Y.-Q."/>
            <person name="Xiao M."/>
            <person name="Li W.-J."/>
        </authorList>
    </citation>
    <scope>NUCLEOTIDE SEQUENCE [LARGE SCALE GENOMIC DNA]</scope>
    <source>
        <strain evidence="1 2">SYSU K30002</strain>
    </source>
</reference>
<evidence type="ECO:0000313" key="2">
    <source>
        <dbReference type="Proteomes" id="UP000287910"/>
    </source>
</evidence>
<organism evidence="1 2">
    <name type="scientific">Lysinibacillus antri</name>
    <dbReference type="NCBI Taxonomy" id="2498145"/>
    <lineage>
        <taxon>Bacteria</taxon>
        <taxon>Bacillati</taxon>
        <taxon>Bacillota</taxon>
        <taxon>Bacilli</taxon>
        <taxon>Bacillales</taxon>
        <taxon>Bacillaceae</taxon>
        <taxon>Lysinibacillus</taxon>
    </lineage>
</organism>
<gene>
    <name evidence="1" type="ORF">EK386_04600</name>
</gene>
<dbReference type="Proteomes" id="UP000287910">
    <property type="component" value="Unassembled WGS sequence"/>
</dbReference>
<comment type="caution">
    <text evidence="1">The sequence shown here is derived from an EMBL/GenBank/DDBJ whole genome shotgun (WGS) entry which is preliminary data.</text>
</comment>
<proteinExistence type="predicted"/>
<accession>A0A3S0P7N1</accession>
<keyword evidence="2" id="KW-1185">Reference proteome</keyword>